<proteinExistence type="predicted"/>
<reference evidence="2" key="1">
    <citation type="journal article" date="2013" name="Nat. Genet.">
        <title>The Capsella rubella genome and the genomic consequences of rapid mating system evolution.</title>
        <authorList>
            <person name="Slotte T."/>
            <person name="Hazzouri K.M."/>
            <person name="Agren J.A."/>
            <person name="Koenig D."/>
            <person name="Maumus F."/>
            <person name="Guo Y.L."/>
            <person name="Steige K."/>
            <person name="Platts A.E."/>
            <person name="Escobar J.S."/>
            <person name="Newman L.K."/>
            <person name="Wang W."/>
            <person name="Mandakova T."/>
            <person name="Vello E."/>
            <person name="Smith L.M."/>
            <person name="Henz S.R."/>
            <person name="Steffen J."/>
            <person name="Takuno S."/>
            <person name="Brandvain Y."/>
            <person name="Coop G."/>
            <person name="Andolfatto P."/>
            <person name="Hu T.T."/>
            <person name="Blanchette M."/>
            <person name="Clark R.M."/>
            <person name="Quesneville H."/>
            <person name="Nordborg M."/>
            <person name="Gaut B.S."/>
            <person name="Lysak M.A."/>
            <person name="Jenkins J."/>
            <person name="Grimwood J."/>
            <person name="Chapman J."/>
            <person name="Prochnik S."/>
            <person name="Shu S."/>
            <person name="Rokhsar D."/>
            <person name="Schmutz J."/>
            <person name="Weigel D."/>
            <person name="Wright S.I."/>
        </authorList>
    </citation>
    <scope>NUCLEOTIDE SEQUENCE [LARGE SCALE GENOMIC DNA]</scope>
    <source>
        <strain evidence="2">cv. Monte Gargano</strain>
    </source>
</reference>
<organism evidence="1 2">
    <name type="scientific">Capsella rubella</name>
    <dbReference type="NCBI Taxonomy" id="81985"/>
    <lineage>
        <taxon>Eukaryota</taxon>
        <taxon>Viridiplantae</taxon>
        <taxon>Streptophyta</taxon>
        <taxon>Embryophyta</taxon>
        <taxon>Tracheophyta</taxon>
        <taxon>Spermatophyta</taxon>
        <taxon>Magnoliopsida</taxon>
        <taxon>eudicotyledons</taxon>
        <taxon>Gunneridae</taxon>
        <taxon>Pentapetalae</taxon>
        <taxon>rosids</taxon>
        <taxon>malvids</taxon>
        <taxon>Brassicales</taxon>
        <taxon>Brassicaceae</taxon>
        <taxon>Camelineae</taxon>
        <taxon>Capsella</taxon>
    </lineage>
</organism>
<evidence type="ECO:0000313" key="2">
    <source>
        <dbReference type="Proteomes" id="UP000029121"/>
    </source>
</evidence>
<protein>
    <submittedName>
        <fullName evidence="1">Uncharacterized protein</fullName>
    </submittedName>
</protein>
<dbReference type="EMBL" id="KB870835">
    <property type="protein sequence ID" value="EOA12187.1"/>
    <property type="molecule type" value="Genomic_DNA"/>
</dbReference>
<dbReference type="AlphaFoldDB" id="R0ET08"/>
<evidence type="ECO:0000313" key="1">
    <source>
        <dbReference type="EMBL" id="EOA12187.1"/>
    </source>
</evidence>
<gene>
    <name evidence="1" type="ORF">CARUB_v100165361mg</name>
</gene>
<feature type="non-terminal residue" evidence="1">
    <location>
        <position position="19"/>
    </location>
</feature>
<dbReference type="Proteomes" id="UP000029121">
    <property type="component" value="Unassembled WGS sequence"/>
</dbReference>
<sequence>MLAWEKMICGQVRMRMRRK</sequence>
<accession>R0ET08</accession>
<name>R0ET08_9BRAS</name>
<keyword evidence="2" id="KW-1185">Reference proteome</keyword>